<protein>
    <submittedName>
        <fullName evidence="3">Uncharacterized protein</fullName>
    </submittedName>
</protein>
<evidence type="ECO:0000313" key="4">
    <source>
        <dbReference type="Proteomes" id="UP000759537"/>
    </source>
</evidence>
<gene>
    <name evidence="3" type="ORF">DFH94DRAFT_825409</name>
</gene>
<feature type="compositionally biased region" description="Acidic residues" evidence="2">
    <location>
        <begin position="69"/>
        <end position="83"/>
    </location>
</feature>
<evidence type="ECO:0000313" key="3">
    <source>
        <dbReference type="EMBL" id="KAF8481610.1"/>
    </source>
</evidence>
<dbReference type="AlphaFoldDB" id="A0A9P5MY69"/>
<reference evidence="3" key="1">
    <citation type="submission" date="2019-10" db="EMBL/GenBank/DDBJ databases">
        <authorList>
            <consortium name="DOE Joint Genome Institute"/>
            <person name="Kuo A."/>
            <person name="Miyauchi S."/>
            <person name="Kiss E."/>
            <person name="Drula E."/>
            <person name="Kohler A."/>
            <person name="Sanchez-Garcia M."/>
            <person name="Andreopoulos B."/>
            <person name="Barry K.W."/>
            <person name="Bonito G."/>
            <person name="Buee M."/>
            <person name="Carver A."/>
            <person name="Chen C."/>
            <person name="Cichocki N."/>
            <person name="Clum A."/>
            <person name="Culley D."/>
            <person name="Crous P.W."/>
            <person name="Fauchery L."/>
            <person name="Girlanda M."/>
            <person name="Hayes R."/>
            <person name="Keri Z."/>
            <person name="LaButti K."/>
            <person name="Lipzen A."/>
            <person name="Lombard V."/>
            <person name="Magnuson J."/>
            <person name="Maillard F."/>
            <person name="Morin E."/>
            <person name="Murat C."/>
            <person name="Nolan M."/>
            <person name="Ohm R."/>
            <person name="Pangilinan J."/>
            <person name="Pereira M."/>
            <person name="Perotto S."/>
            <person name="Peter M."/>
            <person name="Riley R."/>
            <person name="Sitrit Y."/>
            <person name="Stielow B."/>
            <person name="Szollosi G."/>
            <person name="Zifcakova L."/>
            <person name="Stursova M."/>
            <person name="Spatafora J.W."/>
            <person name="Tedersoo L."/>
            <person name="Vaario L.-M."/>
            <person name="Yamada A."/>
            <person name="Yan M."/>
            <person name="Wang P."/>
            <person name="Xu J."/>
            <person name="Bruns T."/>
            <person name="Baldrian P."/>
            <person name="Vilgalys R."/>
            <person name="Henrissat B."/>
            <person name="Grigoriev I.V."/>
            <person name="Hibbett D."/>
            <person name="Nagy L.G."/>
            <person name="Martin F.M."/>
        </authorList>
    </citation>
    <scope>NUCLEOTIDE SEQUENCE</scope>
    <source>
        <strain evidence="3">Prilba</strain>
    </source>
</reference>
<dbReference type="Proteomes" id="UP000759537">
    <property type="component" value="Unassembled WGS sequence"/>
</dbReference>
<feature type="region of interest" description="Disordered" evidence="2">
    <location>
        <begin position="58"/>
        <end position="83"/>
    </location>
</feature>
<keyword evidence="1" id="KW-0175">Coiled coil</keyword>
<keyword evidence="4" id="KW-1185">Reference proteome</keyword>
<dbReference type="OrthoDB" id="2340858at2759"/>
<accession>A0A9P5MY69</accession>
<dbReference type="EMBL" id="WHVB01000006">
    <property type="protein sequence ID" value="KAF8481610.1"/>
    <property type="molecule type" value="Genomic_DNA"/>
</dbReference>
<reference evidence="3" key="2">
    <citation type="journal article" date="2020" name="Nat. Commun.">
        <title>Large-scale genome sequencing of mycorrhizal fungi provides insights into the early evolution of symbiotic traits.</title>
        <authorList>
            <person name="Miyauchi S."/>
            <person name="Kiss E."/>
            <person name="Kuo A."/>
            <person name="Drula E."/>
            <person name="Kohler A."/>
            <person name="Sanchez-Garcia M."/>
            <person name="Morin E."/>
            <person name="Andreopoulos B."/>
            <person name="Barry K.W."/>
            <person name="Bonito G."/>
            <person name="Buee M."/>
            <person name="Carver A."/>
            <person name="Chen C."/>
            <person name="Cichocki N."/>
            <person name="Clum A."/>
            <person name="Culley D."/>
            <person name="Crous P.W."/>
            <person name="Fauchery L."/>
            <person name="Girlanda M."/>
            <person name="Hayes R.D."/>
            <person name="Keri Z."/>
            <person name="LaButti K."/>
            <person name="Lipzen A."/>
            <person name="Lombard V."/>
            <person name="Magnuson J."/>
            <person name="Maillard F."/>
            <person name="Murat C."/>
            <person name="Nolan M."/>
            <person name="Ohm R.A."/>
            <person name="Pangilinan J."/>
            <person name="Pereira M.F."/>
            <person name="Perotto S."/>
            <person name="Peter M."/>
            <person name="Pfister S."/>
            <person name="Riley R."/>
            <person name="Sitrit Y."/>
            <person name="Stielow J.B."/>
            <person name="Szollosi G."/>
            <person name="Zifcakova L."/>
            <person name="Stursova M."/>
            <person name="Spatafora J.W."/>
            <person name="Tedersoo L."/>
            <person name="Vaario L.M."/>
            <person name="Yamada A."/>
            <person name="Yan M."/>
            <person name="Wang P."/>
            <person name="Xu J."/>
            <person name="Bruns T."/>
            <person name="Baldrian P."/>
            <person name="Vilgalys R."/>
            <person name="Dunand C."/>
            <person name="Henrissat B."/>
            <person name="Grigoriev I.V."/>
            <person name="Hibbett D."/>
            <person name="Nagy L.G."/>
            <person name="Martin F.M."/>
        </authorList>
    </citation>
    <scope>NUCLEOTIDE SEQUENCE</scope>
    <source>
        <strain evidence="3">Prilba</strain>
    </source>
</reference>
<evidence type="ECO:0000256" key="1">
    <source>
        <dbReference type="SAM" id="Coils"/>
    </source>
</evidence>
<organism evidence="3 4">
    <name type="scientific">Russula ochroleuca</name>
    <dbReference type="NCBI Taxonomy" id="152965"/>
    <lineage>
        <taxon>Eukaryota</taxon>
        <taxon>Fungi</taxon>
        <taxon>Dikarya</taxon>
        <taxon>Basidiomycota</taxon>
        <taxon>Agaricomycotina</taxon>
        <taxon>Agaricomycetes</taxon>
        <taxon>Russulales</taxon>
        <taxon>Russulaceae</taxon>
        <taxon>Russula</taxon>
    </lineage>
</organism>
<comment type="caution">
    <text evidence="3">The sequence shown here is derived from an EMBL/GenBank/DDBJ whole genome shotgun (WGS) entry which is preliminary data.</text>
</comment>
<sequence>MPTTAAAAPASAISESSLDSIISNPESIEQWRRLSDGHPLAQLHAKFWGKDLAEEEEAWRAKQQSTSDPADDDQDDESEDDDDITSGCYVLDIDNYGIGFKRIWVRAEYIRIYDFLVDYYNKKARHGGMIATINLLHRKVCLDILCVVGRLWHGRTVAEVEYKSVVWTLVDIDPFSRGIPEDFVRQHTKFFGIYISDLPKEDWSWLQKAVPVKVIVMNPWTRSEIHRAAQLQRCSPSSNIINDTYNQCGPTPRLCLDTASCPHALKSYKEAIRVAEIFVSLQNVQKVIAELEEDLNLDKDLYNILENLLLIRRSDIHNVESKVYVAPITERMRSRLAIAMEIDG</sequence>
<proteinExistence type="predicted"/>
<name>A0A9P5MY69_9AGAM</name>
<feature type="coiled-coil region" evidence="1">
    <location>
        <begin position="281"/>
        <end position="308"/>
    </location>
</feature>
<evidence type="ECO:0000256" key="2">
    <source>
        <dbReference type="SAM" id="MobiDB-lite"/>
    </source>
</evidence>